<proteinExistence type="predicted"/>
<sequence length="528" mass="56892">MIRRLRHLAGWFFPPLRRPPRRLRQWLPFGAAIVIIALVASGVVYAREIRQLFTCGGGWQTSTPTWRAADQCVGLSAGAYDFGVREIAPVMRIIEQQNDSAAANCPEGSPVTIGVLLSLTDTSVGGRALDELEGMAAAQHRADEPGCVHPVKLLIGELGDEQHDPEAVAQAMARRPDVVAVAGVGLSYQSTTDVVETLAAAKIPSIGDVVAAEGFDQDGSRHDQPVFDNCDATETYRYGIGKDYFYRIAFRVAVQIDTLTKISTHTPDFVVVPTGTTDPYTCTARPLLHRALPTDAPDVKFDADEPATIVQAAERVCAATRDVTAAYLARGRDLSRFLVSIDQMYGSGRCDAASITVVATSDAVRLTTPEPDPILEDLRDRALESASFTSGKIRLLSSMIADTHRPTDDQAYLDYQNAFTAARLDHSRLGQGWAVNGYDAVTTILSATNTLPQHDPITRAEVDTAISGYNAPERAIPGAGGPIYFDNAGNRADPAPDVVRVCPVRRGDRSAHTVRTVTMPAGQPIPDC</sequence>
<feature type="transmembrane region" description="Helical" evidence="1">
    <location>
        <begin position="26"/>
        <end position="46"/>
    </location>
</feature>
<protein>
    <submittedName>
        <fullName evidence="2">Uncharacterized protein</fullName>
    </submittedName>
</protein>
<dbReference type="Proteomes" id="UP000438448">
    <property type="component" value="Unassembled WGS sequence"/>
</dbReference>
<reference evidence="2 3" key="1">
    <citation type="submission" date="2019-10" db="EMBL/GenBank/DDBJ databases">
        <title>Nocardia macrotermitis sp. nov. and Nocardia aurantia sp. nov., isolated from the gut of fungus growing-termite Macrotermes natalensis.</title>
        <authorList>
            <person name="Benndorf R."/>
            <person name="Schwitalla J."/>
            <person name="Martin K."/>
            <person name="De Beer W."/>
            <person name="Kaster A.-K."/>
            <person name="Vollmers J."/>
            <person name="Poulsen M."/>
            <person name="Beemelmanns C."/>
        </authorList>
    </citation>
    <scope>NUCLEOTIDE SEQUENCE [LARGE SCALE GENOMIC DNA]</scope>
    <source>
        <strain evidence="2 3">RB20</strain>
    </source>
</reference>
<keyword evidence="1" id="KW-0472">Membrane</keyword>
<gene>
    <name evidence="2" type="ORF">NRB20_52340</name>
</gene>
<dbReference type="InterPro" id="IPR028082">
    <property type="entry name" value="Peripla_BP_I"/>
</dbReference>
<evidence type="ECO:0000313" key="3">
    <source>
        <dbReference type="Proteomes" id="UP000438448"/>
    </source>
</evidence>
<keyword evidence="1" id="KW-1133">Transmembrane helix</keyword>
<name>A0A7K0D999_9NOCA</name>
<dbReference type="Gene3D" id="3.40.50.2300">
    <property type="match status" value="1"/>
</dbReference>
<accession>A0A7K0D999</accession>
<dbReference type="EMBL" id="WEGK01000012">
    <property type="protein sequence ID" value="MQY22121.1"/>
    <property type="molecule type" value="Genomic_DNA"/>
</dbReference>
<dbReference type="AlphaFoldDB" id="A0A7K0D999"/>
<dbReference type="SUPFAM" id="SSF53822">
    <property type="entry name" value="Periplasmic binding protein-like I"/>
    <property type="match status" value="1"/>
</dbReference>
<keyword evidence="3" id="KW-1185">Reference proteome</keyword>
<evidence type="ECO:0000313" key="2">
    <source>
        <dbReference type="EMBL" id="MQY22121.1"/>
    </source>
</evidence>
<keyword evidence="1" id="KW-0812">Transmembrane</keyword>
<dbReference type="OrthoDB" id="4568672at2"/>
<dbReference type="RefSeq" id="WP_153413441.1">
    <property type="nucleotide sequence ID" value="NZ_WEGK01000012.1"/>
</dbReference>
<organism evidence="2 3">
    <name type="scientific">Nocardia macrotermitis</name>
    <dbReference type="NCBI Taxonomy" id="2585198"/>
    <lineage>
        <taxon>Bacteria</taxon>
        <taxon>Bacillati</taxon>
        <taxon>Actinomycetota</taxon>
        <taxon>Actinomycetes</taxon>
        <taxon>Mycobacteriales</taxon>
        <taxon>Nocardiaceae</taxon>
        <taxon>Nocardia</taxon>
    </lineage>
</organism>
<evidence type="ECO:0000256" key="1">
    <source>
        <dbReference type="SAM" id="Phobius"/>
    </source>
</evidence>
<comment type="caution">
    <text evidence="2">The sequence shown here is derived from an EMBL/GenBank/DDBJ whole genome shotgun (WGS) entry which is preliminary data.</text>
</comment>